<proteinExistence type="predicted"/>
<evidence type="ECO:0000256" key="4">
    <source>
        <dbReference type="ARBA" id="ARBA00022840"/>
    </source>
</evidence>
<evidence type="ECO:0000313" key="11">
    <source>
        <dbReference type="EMBL" id="AKA78311.2"/>
    </source>
</evidence>
<dbReference type="InterPro" id="IPR003593">
    <property type="entry name" value="AAA+_ATPase"/>
</dbReference>
<dbReference type="PROSITE" id="PS50893">
    <property type="entry name" value="ABC_TRANSPORTER_2"/>
    <property type="match status" value="1"/>
</dbReference>
<dbReference type="InterPro" id="IPR027417">
    <property type="entry name" value="P-loop_NTPase"/>
</dbReference>
<dbReference type="PANTHER" id="PTHR43875:SF15">
    <property type="entry name" value="TREHALOSE IMPORT ATP-BINDING PROTEIN SUGC"/>
    <property type="match status" value="1"/>
</dbReference>
<dbReference type="FunFam" id="3.40.50.300:FF:000042">
    <property type="entry name" value="Maltose/maltodextrin ABC transporter, ATP-binding protein"/>
    <property type="match status" value="1"/>
</dbReference>
<dbReference type="EMBL" id="CP011055">
    <property type="protein sequence ID" value="AKA72919.2"/>
    <property type="molecule type" value="Genomic_DNA"/>
</dbReference>
<accession>A0A0E3MCH7</accession>
<evidence type="ECO:0000313" key="13">
    <source>
        <dbReference type="Proteomes" id="UP000033085"/>
    </source>
</evidence>
<evidence type="ECO:0000259" key="8">
    <source>
        <dbReference type="PROSITE" id="PS50893"/>
    </source>
</evidence>
<dbReference type="SMART" id="SM00382">
    <property type="entry name" value="AAA"/>
    <property type="match status" value="1"/>
</dbReference>
<dbReference type="InterPro" id="IPR008995">
    <property type="entry name" value="Mo/tungstate-bd_C_term_dom"/>
</dbReference>
<organism evidence="9 13">
    <name type="scientific">Saccharolobus solfataricus</name>
    <name type="common">Sulfolobus solfataricus</name>
    <dbReference type="NCBI Taxonomy" id="2287"/>
    <lineage>
        <taxon>Archaea</taxon>
        <taxon>Thermoproteota</taxon>
        <taxon>Thermoprotei</taxon>
        <taxon>Sulfolobales</taxon>
        <taxon>Sulfolobaceae</taxon>
        <taxon>Saccharolobus</taxon>
    </lineage>
</organism>
<evidence type="ECO:0000313" key="12">
    <source>
        <dbReference type="Proteomes" id="UP000033057"/>
    </source>
</evidence>
<dbReference type="RefSeq" id="WP_052885463.1">
    <property type="nucleotide sequence ID" value="NZ_CP011055.2"/>
</dbReference>
<reference evidence="9" key="2">
    <citation type="submission" date="2018-10" db="EMBL/GenBank/DDBJ databases">
        <authorList>
            <person name="McCarthy S."/>
            <person name="Gradnigo J."/>
            <person name="Johnson T."/>
            <person name="Payne S."/>
            <person name="Lipzen A."/>
            <person name="Schackwitz W."/>
            <person name="Martin J."/>
            <person name="Moriyama E."/>
            <person name="Blum P."/>
        </authorList>
    </citation>
    <scope>NUCLEOTIDE SEQUENCE</scope>
    <source>
        <strain evidence="9">SARC-B</strain>
        <strain evidence="10">SARC-C</strain>
        <strain evidence="11">SULA</strain>
    </source>
</reference>
<dbReference type="KEGG" id="ssol:SULB_0517"/>
<dbReference type="GeneID" id="25402972"/>
<evidence type="ECO:0000313" key="14">
    <source>
        <dbReference type="Proteomes" id="UP000033106"/>
    </source>
</evidence>
<evidence type="ECO:0000256" key="5">
    <source>
        <dbReference type="ARBA" id="ARBA00022967"/>
    </source>
</evidence>
<dbReference type="InterPro" id="IPR047641">
    <property type="entry name" value="ABC_transpr_MalK/UgpC-like"/>
</dbReference>
<feature type="domain" description="ABC transporter" evidence="8">
    <location>
        <begin position="2"/>
        <end position="232"/>
    </location>
</feature>
<protein>
    <submittedName>
        <fullName evidence="9">ABC transporter ATP-binding protein</fullName>
    </submittedName>
</protein>
<dbReference type="GO" id="GO:0005524">
    <property type="term" value="F:ATP binding"/>
    <property type="evidence" value="ECO:0007669"/>
    <property type="project" value="UniProtKB-KW"/>
</dbReference>
<dbReference type="InterPro" id="IPR017871">
    <property type="entry name" value="ABC_transporter-like_CS"/>
</dbReference>
<dbReference type="PROSITE" id="PS00211">
    <property type="entry name" value="ABC_TRANSPORTER_1"/>
    <property type="match status" value="1"/>
</dbReference>
<evidence type="ECO:0000256" key="7">
    <source>
        <dbReference type="SAM" id="Coils"/>
    </source>
</evidence>
<dbReference type="SUPFAM" id="SSF52540">
    <property type="entry name" value="P-loop containing nucleoside triphosphate hydrolases"/>
    <property type="match status" value="1"/>
</dbReference>
<evidence type="ECO:0000256" key="2">
    <source>
        <dbReference type="ARBA" id="ARBA00022475"/>
    </source>
</evidence>
<dbReference type="Proteomes" id="UP000033106">
    <property type="component" value="Chromosome"/>
</dbReference>
<dbReference type="PANTHER" id="PTHR43875">
    <property type="entry name" value="MALTODEXTRIN IMPORT ATP-BINDING PROTEIN MSMX"/>
    <property type="match status" value="1"/>
</dbReference>
<dbReference type="InterPro" id="IPR015853">
    <property type="entry name" value="ABC_transpr_FbpC"/>
</dbReference>
<dbReference type="KEGG" id="ssof:SULC_0515"/>
<dbReference type="InterPro" id="IPR003439">
    <property type="entry name" value="ABC_transporter-like_ATP-bd"/>
</dbReference>
<evidence type="ECO:0000256" key="3">
    <source>
        <dbReference type="ARBA" id="ARBA00022741"/>
    </source>
</evidence>
<keyword evidence="7" id="KW-0175">Coiled coil</keyword>
<dbReference type="PATRIC" id="fig|2287.7.peg.534"/>
<keyword evidence="4 9" id="KW-0067">ATP-binding</keyword>
<name>A0A0E3MCH7_SACSO</name>
<keyword evidence="1" id="KW-0813">Transport</keyword>
<evidence type="ECO:0000256" key="1">
    <source>
        <dbReference type="ARBA" id="ARBA00022448"/>
    </source>
</evidence>
<sequence length="314" mass="35407">MITLKEVTKFFGSFKVIDSISLNVEKGEFFVILGKSGSGKTTLLRLIAGLEKVSSGKILISNEDVTDLPPSKRDIGMVFQSYALYPNKKVFENLMIALENSEINKKDKEERIIEISKQLEIYHLMDKYPAQLSGGQQQRVAIAKALVKRPKVLLMDEPLSNLDVQLRYSARKLIKKVQKEFNITTIYVTHDSNEALAIADRIGVIDKGRLLQVGIPEDIYNNPLSKEVASLVGNPPISFVKIDGKIIGVRPDNIIIKDNGTYEGIVSNCEFWGSYYLIYIDFIDNEVKAISKERIKEGSKVKFDFISYKVFSND</sequence>
<evidence type="ECO:0000313" key="10">
    <source>
        <dbReference type="EMBL" id="AKA75618.1"/>
    </source>
</evidence>
<dbReference type="InterPro" id="IPR012340">
    <property type="entry name" value="NA-bd_OB-fold"/>
</dbReference>
<dbReference type="Gene3D" id="3.40.50.300">
    <property type="entry name" value="P-loop containing nucleotide triphosphate hydrolases"/>
    <property type="match status" value="1"/>
</dbReference>
<dbReference type="GO" id="GO:0016887">
    <property type="term" value="F:ATP hydrolysis activity"/>
    <property type="evidence" value="ECO:0007669"/>
    <property type="project" value="InterPro"/>
</dbReference>
<gene>
    <name evidence="11" type="ORF">SULA_0515</name>
    <name evidence="9" type="ORF">SULB_0517</name>
    <name evidence="10" type="ORF">SULC_0515</name>
</gene>
<accession>A0A0E3KAD1</accession>
<dbReference type="GO" id="GO:0015408">
    <property type="term" value="F:ABC-type ferric iron transporter activity"/>
    <property type="evidence" value="ECO:0007669"/>
    <property type="project" value="InterPro"/>
</dbReference>
<reference evidence="12 13" key="1">
    <citation type="journal article" date="2015" name="Genome Announc.">
        <title>Complete Genome Sequence of Sulfolobus solfataricus Strain 98/2 and Evolved Derivatives.</title>
        <authorList>
            <person name="McCarthy S."/>
            <person name="Gradnigo J."/>
            <person name="Johnson T."/>
            <person name="Payne S."/>
            <person name="Lipzen A."/>
            <person name="Martin J."/>
            <person name="Schackwitz W."/>
            <person name="Moriyama E."/>
            <person name="Blum P."/>
        </authorList>
    </citation>
    <scope>NUCLEOTIDE SEQUENCE [LARGE SCALE GENOMIC DNA]</scope>
    <source>
        <strain evidence="12">98/2 SULC</strain>
        <strain evidence="9">SARC-B</strain>
        <strain evidence="10">SARC-C</strain>
        <strain evidence="11 14">SULA</strain>
        <strain evidence="13">SULB</strain>
    </source>
</reference>
<keyword evidence="5" id="KW-1278">Translocase</keyword>
<dbReference type="SUPFAM" id="SSF50331">
    <property type="entry name" value="MOP-like"/>
    <property type="match status" value="1"/>
</dbReference>
<evidence type="ECO:0000313" key="9">
    <source>
        <dbReference type="EMBL" id="AKA72919.2"/>
    </source>
</evidence>
<dbReference type="KEGG" id="ssoa:SULA_0515"/>
<dbReference type="PATRIC" id="fig|2287.6.peg.535"/>
<feature type="coiled-coil region" evidence="7">
    <location>
        <begin position="91"/>
        <end position="118"/>
    </location>
</feature>
<dbReference type="AlphaFoldDB" id="A0A0E3MCH7"/>
<keyword evidence="6" id="KW-0472">Membrane</keyword>
<dbReference type="Pfam" id="PF00005">
    <property type="entry name" value="ABC_tran"/>
    <property type="match status" value="1"/>
</dbReference>
<dbReference type="Proteomes" id="UP000033057">
    <property type="component" value="Chromosome"/>
</dbReference>
<keyword evidence="2" id="KW-1003">Cell membrane</keyword>
<dbReference type="CDD" id="cd03259">
    <property type="entry name" value="ABC_Carb_Solutes_like"/>
    <property type="match status" value="1"/>
</dbReference>
<dbReference type="EMBL" id="CP011056">
    <property type="protein sequence ID" value="AKA75618.1"/>
    <property type="molecule type" value="Genomic_DNA"/>
</dbReference>
<keyword evidence="3" id="KW-0547">Nucleotide-binding</keyword>
<evidence type="ECO:0000256" key="6">
    <source>
        <dbReference type="ARBA" id="ARBA00023136"/>
    </source>
</evidence>
<dbReference type="GO" id="GO:0055052">
    <property type="term" value="C:ATP-binding cassette (ABC) transporter complex, substrate-binding subunit-containing"/>
    <property type="evidence" value="ECO:0007669"/>
    <property type="project" value="TreeGrafter"/>
</dbReference>
<dbReference type="EMBL" id="CP011057">
    <property type="protein sequence ID" value="AKA78311.2"/>
    <property type="molecule type" value="Genomic_DNA"/>
</dbReference>
<dbReference type="Proteomes" id="UP000033085">
    <property type="component" value="Chromosome"/>
</dbReference>
<dbReference type="Gene3D" id="2.40.50.140">
    <property type="entry name" value="Nucleic acid-binding proteins"/>
    <property type="match status" value="1"/>
</dbReference>